<gene>
    <name evidence="1" type="ORF">BI308_05795</name>
</gene>
<dbReference type="Proteomes" id="UP000183940">
    <property type="component" value="Unassembled WGS sequence"/>
</dbReference>
<comment type="caution">
    <text evidence="1">The sequence shown here is derived from an EMBL/GenBank/DDBJ whole genome shotgun (WGS) entry which is preliminary data.</text>
</comment>
<proteinExistence type="predicted"/>
<dbReference type="EMBL" id="MLAW01000006">
    <property type="protein sequence ID" value="OJJ26602.1"/>
    <property type="molecule type" value="Genomic_DNA"/>
</dbReference>
<name>A0A1L9QVF3_9CYAN</name>
<keyword evidence="2" id="KW-1185">Reference proteome</keyword>
<dbReference type="STRING" id="1925591.BI308_05795"/>
<evidence type="ECO:0000313" key="2">
    <source>
        <dbReference type="Proteomes" id="UP000183940"/>
    </source>
</evidence>
<organism evidence="1 2">
    <name type="scientific">Roseofilum reptotaenium AO1-A</name>
    <dbReference type="NCBI Taxonomy" id="1925591"/>
    <lineage>
        <taxon>Bacteria</taxon>
        <taxon>Bacillati</taxon>
        <taxon>Cyanobacteriota</taxon>
        <taxon>Cyanophyceae</taxon>
        <taxon>Desertifilales</taxon>
        <taxon>Desertifilaceae</taxon>
        <taxon>Roseofilum</taxon>
    </lineage>
</organism>
<accession>A0A1L9QVF3</accession>
<protein>
    <submittedName>
        <fullName evidence="1">Uncharacterized protein</fullName>
    </submittedName>
</protein>
<sequence>MVASPQISRDRIQPCSAYFYLIEDQFPHLAIGLAEGLKALNIPVYANCNYWLLSTEPGDYLFIHDSQVNPEDCLLVILDKNWVFAQRPFPELICNRYRHHINIYLDDMDGPDASLWPPTIAHFDVILRTHCHHQTQYPSNFIPWAFGLSHRIVTEVQTIPTFDQRQYSLLFNFRVDQKELFTSYPINAVEQGFATTHTHQGERFKVQADYPVRIVTNQQFIPLIEKILPVDQKVDARHNSPSDPYHYLQWKQTGRRHYPQYYQRLKSQVACAAFAGWYIPALKKRSPYIEWWDSWRFWESLAAGCVTFHVDLDRYAVSLPVMPENWTHYIGIDMENMQDTVDRIRSEPTVLEKISQAGRQWVLEHYAPIPTALRFLKLLGFKSTEELLPFELRELNLIAFPDWLQPEAQLVQDLGNLLQRVLNYGDSHRIALLIDINKTTAEEANEILAQITFQLLMLGEIEEMEEDNAPDIIFLESLSTSQWHVLQYQLQARIALENENQDALVNAKLQHLPLF</sequence>
<reference evidence="1" key="1">
    <citation type="submission" date="2016-10" db="EMBL/GenBank/DDBJ databases">
        <title>CRISPR-Cas defence system in Roseofilum reptotaenium: evidence of a bacteriophage-cyanobacterium arms race in the coral black band disease.</title>
        <authorList>
            <person name="Buerger P."/>
            <person name="Wood-Charlson E.M."/>
            <person name="Weynberg K.D."/>
            <person name="Willis B."/>
            <person name="Van Oppen M.J."/>
        </authorList>
    </citation>
    <scope>NUCLEOTIDE SEQUENCE [LARGE SCALE GENOMIC DNA]</scope>
    <source>
        <strain evidence="1">AO1-A</strain>
    </source>
</reference>
<evidence type="ECO:0000313" key="1">
    <source>
        <dbReference type="EMBL" id="OJJ26602.1"/>
    </source>
</evidence>
<dbReference type="AlphaFoldDB" id="A0A1L9QVF3"/>